<keyword evidence="3" id="KW-0255">Endonuclease</keyword>
<dbReference type="InterPro" id="IPR035901">
    <property type="entry name" value="GIY-YIG_endonuc_sf"/>
</dbReference>
<dbReference type="InterPro" id="IPR000305">
    <property type="entry name" value="GIY-YIG_endonuc"/>
</dbReference>
<keyword evidence="3" id="KW-0378">Hydrolase</keyword>
<evidence type="ECO:0000259" key="2">
    <source>
        <dbReference type="PROSITE" id="PS50164"/>
    </source>
</evidence>
<dbReference type="SMART" id="SM00465">
    <property type="entry name" value="GIYc"/>
    <property type="match status" value="1"/>
</dbReference>
<proteinExistence type="inferred from homology"/>
<sequence>MFYVYVLQSLKNGRLYTGSTNNLERRLSEHNAGQSKYTKHTAPFELVYKEVYNTRVDAFKREMFLKTGKGRDEIKKLLQAAVIQW</sequence>
<dbReference type="PROSITE" id="PS50164">
    <property type="entry name" value="GIY_YIG"/>
    <property type="match status" value="1"/>
</dbReference>
<dbReference type="GO" id="GO:0004519">
    <property type="term" value="F:endonuclease activity"/>
    <property type="evidence" value="ECO:0007669"/>
    <property type="project" value="UniProtKB-KW"/>
</dbReference>
<organism evidence="3 4">
    <name type="scientific">Candidatus Daviesbacteria bacterium GW2011_GWB1_41_5</name>
    <dbReference type="NCBI Taxonomy" id="1618429"/>
    <lineage>
        <taxon>Bacteria</taxon>
        <taxon>Candidatus Daviesiibacteriota</taxon>
    </lineage>
</organism>
<protein>
    <submittedName>
        <fullName evidence="3">Endonuclease</fullName>
    </submittedName>
</protein>
<dbReference type="EMBL" id="LCBN01000071">
    <property type="protein sequence ID" value="KKS11518.1"/>
    <property type="molecule type" value="Genomic_DNA"/>
</dbReference>
<dbReference type="AlphaFoldDB" id="A0A0G0ZEP1"/>
<name>A0A0G0ZEP1_9BACT</name>
<reference evidence="3 4" key="1">
    <citation type="journal article" date="2015" name="Nature">
        <title>rRNA introns, odd ribosomes, and small enigmatic genomes across a large radiation of phyla.</title>
        <authorList>
            <person name="Brown C.T."/>
            <person name="Hug L.A."/>
            <person name="Thomas B.C."/>
            <person name="Sharon I."/>
            <person name="Castelle C.J."/>
            <person name="Singh A."/>
            <person name="Wilkins M.J."/>
            <person name="Williams K.H."/>
            <person name="Banfield J.F."/>
        </authorList>
    </citation>
    <scope>NUCLEOTIDE SEQUENCE [LARGE SCALE GENOMIC DNA]</scope>
</reference>
<dbReference type="PANTHER" id="PTHR34477">
    <property type="entry name" value="UPF0213 PROTEIN YHBQ"/>
    <property type="match status" value="1"/>
</dbReference>
<evidence type="ECO:0000313" key="4">
    <source>
        <dbReference type="Proteomes" id="UP000034753"/>
    </source>
</evidence>
<feature type="domain" description="GIY-YIG" evidence="2">
    <location>
        <begin position="1"/>
        <end position="77"/>
    </location>
</feature>
<dbReference type="SUPFAM" id="SSF82771">
    <property type="entry name" value="GIY-YIG endonuclease"/>
    <property type="match status" value="1"/>
</dbReference>
<accession>A0A0G0ZEP1</accession>
<gene>
    <name evidence="3" type="ORF">UU67_C0071G0009</name>
</gene>
<keyword evidence="3" id="KW-0540">Nuclease</keyword>
<evidence type="ECO:0000256" key="1">
    <source>
        <dbReference type="ARBA" id="ARBA00007435"/>
    </source>
</evidence>
<dbReference type="PANTHER" id="PTHR34477:SF1">
    <property type="entry name" value="UPF0213 PROTEIN YHBQ"/>
    <property type="match status" value="1"/>
</dbReference>
<dbReference type="Proteomes" id="UP000034753">
    <property type="component" value="Unassembled WGS sequence"/>
</dbReference>
<evidence type="ECO:0000313" key="3">
    <source>
        <dbReference type="EMBL" id="KKS11518.1"/>
    </source>
</evidence>
<comment type="caution">
    <text evidence="3">The sequence shown here is derived from an EMBL/GenBank/DDBJ whole genome shotgun (WGS) entry which is preliminary data.</text>
</comment>
<dbReference type="Pfam" id="PF01541">
    <property type="entry name" value="GIY-YIG"/>
    <property type="match status" value="1"/>
</dbReference>
<dbReference type="CDD" id="cd10449">
    <property type="entry name" value="GIY-YIG_SLX1_like"/>
    <property type="match status" value="1"/>
</dbReference>
<dbReference type="InterPro" id="IPR050190">
    <property type="entry name" value="UPF0213_domain"/>
</dbReference>
<comment type="similarity">
    <text evidence="1">Belongs to the UPF0213 family.</text>
</comment>
<dbReference type="Gene3D" id="3.40.1440.10">
    <property type="entry name" value="GIY-YIG endonuclease"/>
    <property type="match status" value="1"/>
</dbReference>